<keyword evidence="2" id="KW-0732">Signal</keyword>
<dbReference type="GO" id="GO:0010811">
    <property type="term" value="P:positive regulation of cell-substrate adhesion"/>
    <property type="evidence" value="ECO:0007669"/>
    <property type="project" value="TreeGrafter"/>
</dbReference>
<dbReference type="SUPFAM" id="SSF49265">
    <property type="entry name" value="Fibronectin type III"/>
    <property type="match status" value="1"/>
</dbReference>
<dbReference type="InterPro" id="IPR036116">
    <property type="entry name" value="FN3_sf"/>
</dbReference>
<feature type="domain" description="Fibronectin type-III" evidence="3">
    <location>
        <begin position="109"/>
        <end position="209"/>
    </location>
</feature>
<dbReference type="GO" id="GO:0030198">
    <property type="term" value="P:extracellular matrix organization"/>
    <property type="evidence" value="ECO:0007669"/>
    <property type="project" value="TreeGrafter"/>
</dbReference>
<dbReference type="Pfam" id="PF21731">
    <property type="entry name" value="TARSH_C"/>
    <property type="match status" value="1"/>
</dbReference>
<evidence type="ECO:0000259" key="3">
    <source>
        <dbReference type="PROSITE" id="PS50853"/>
    </source>
</evidence>
<dbReference type="CDD" id="cd00063">
    <property type="entry name" value="FN3"/>
    <property type="match status" value="2"/>
</dbReference>
<evidence type="ECO:0000313" key="4">
    <source>
        <dbReference type="EMBL" id="CAL1597989.1"/>
    </source>
</evidence>
<dbReference type="Proteomes" id="UP001497482">
    <property type="component" value="Chromosome 22"/>
</dbReference>
<feature type="signal peptide" evidence="2">
    <location>
        <begin position="1"/>
        <end position="19"/>
    </location>
</feature>
<name>A0AAV2L7S9_KNICA</name>
<reference evidence="4 5" key="1">
    <citation type="submission" date="2024-04" db="EMBL/GenBank/DDBJ databases">
        <authorList>
            <person name="Waldvogel A.-M."/>
            <person name="Schoenle A."/>
        </authorList>
    </citation>
    <scope>NUCLEOTIDE SEQUENCE [LARGE SCALE GENOMIC DNA]</scope>
</reference>
<dbReference type="PANTHER" id="PTHR23197">
    <property type="entry name" value="TARSH-RELATED FIBRONECTIN DOMAIN-CONTAINING"/>
    <property type="match status" value="1"/>
</dbReference>
<dbReference type="InterPro" id="IPR003961">
    <property type="entry name" value="FN3_dom"/>
</dbReference>
<dbReference type="EMBL" id="OZ035844">
    <property type="protein sequence ID" value="CAL1597989.1"/>
    <property type="molecule type" value="Genomic_DNA"/>
</dbReference>
<evidence type="ECO:0000256" key="1">
    <source>
        <dbReference type="SAM" id="MobiDB-lite"/>
    </source>
</evidence>
<dbReference type="PANTHER" id="PTHR23197:SF10">
    <property type="entry name" value="TARGET OF NESH-SH3"/>
    <property type="match status" value="1"/>
</dbReference>
<dbReference type="PROSITE" id="PS50853">
    <property type="entry name" value="FN3"/>
    <property type="match status" value="2"/>
</dbReference>
<feature type="compositionally biased region" description="Polar residues" evidence="1">
    <location>
        <begin position="312"/>
        <end position="326"/>
    </location>
</feature>
<dbReference type="AlphaFoldDB" id="A0AAV2L7S9"/>
<organism evidence="4 5">
    <name type="scientific">Knipowitschia caucasica</name>
    <name type="common">Caucasian dwarf goby</name>
    <name type="synonym">Pomatoschistus caucasicus</name>
    <dbReference type="NCBI Taxonomy" id="637954"/>
    <lineage>
        <taxon>Eukaryota</taxon>
        <taxon>Metazoa</taxon>
        <taxon>Chordata</taxon>
        <taxon>Craniata</taxon>
        <taxon>Vertebrata</taxon>
        <taxon>Euteleostomi</taxon>
        <taxon>Actinopterygii</taxon>
        <taxon>Neopterygii</taxon>
        <taxon>Teleostei</taxon>
        <taxon>Neoteleostei</taxon>
        <taxon>Acanthomorphata</taxon>
        <taxon>Gobiaria</taxon>
        <taxon>Gobiiformes</taxon>
        <taxon>Gobioidei</taxon>
        <taxon>Gobiidae</taxon>
        <taxon>Gobiinae</taxon>
        <taxon>Knipowitschia</taxon>
    </lineage>
</organism>
<feature type="region of interest" description="Disordered" evidence="1">
    <location>
        <begin position="299"/>
        <end position="403"/>
    </location>
</feature>
<evidence type="ECO:0000256" key="2">
    <source>
        <dbReference type="SAM" id="SignalP"/>
    </source>
</evidence>
<sequence length="627" mass="69863">MATPVMVLLFIMGWTETQTQLVSRGPSPLRVLVNVSADTIVFRFLRPAGVRLEGHVIGYGSGTNNLQFISLPPEGSYITELDAEPKYLLSVQSVPETDLHPLCTGTVDLKSSLRLLVRSLSPSAALLSWAPHPHTPLGDILGHCLRDGFYTVRWRERSSRWQYEWCPSSDTVLSDLKPDSVYEVSVRASRHDNTHGEWSKPVYHSTGGNHKPPFKTFRLRNPLGRALNPGGRSLFPPRLALHNRTHPRISPRNQSLRSGPGSGVRPSIALNKRPNLVLTSDLHSDTIENLKDGDQLRLFRIKPKPFRPTRPSGGSKTQGESLSTTPALRHPSWEESELFQPQPSSDVDAQGKKRYTAPHVVYRTGKRPDEPCSITSSLDYFPPDNSKEHQSEASAPPKSPPSNVTVVTVEGCPSFVILDWDKSNDTTEYEVISTAKGPDGEKVSVLTTNQTHTAVENLRPESSYEFKVKPKNELGSGPESEPVEFSTESADPRVSERAPGKAALWTEFPFAAAPASDCRGRKFVKRTWYRKFVGVQLCNSLRYKIYLSDTLGGQFFHIGDQQGFGEDHCQFVDSFLDGNTGERHQQDTHGFYRALRQEPVHFGSIGGRSNINYVSWYECGTPIPGKW</sequence>
<accession>A0AAV2L7S9</accession>
<protein>
    <recommendedName>
        <fullName evidence="3">Fibronectin type-III domain-containing protein</fullName>
    </recommendedName>
</protein>
<gene>
    <name evidence="4" type="ORF">KC01_LOCUS26449</name>
</gene>
<keyword evidence="5" id="KW-1185">Reference proteome</keyword>
<evidence type="ECO:0000313" key="5">
    <source>
        <dbReference type="Proteomes" id="UP001497482"/>
    </source>
</evidence>
<dbReference type="Pfam" id="PF00041">
    <property type="entry name" value="fn3"/>
    <property type="match status" value="2"/>
</dbReference>
<dbReference type="SMART" id="SM00060">
    <property type="entry name" value="FN3"/>
    <property type="match status" value="3"/>
</dbReference>
<feature type="region of interest" description="Disordered" evidence="1">
    <location>
        <begin position="243"/>
        <end position="268"/>
    </location>
</feature>
<feature type="domain" description="Fibronectin type-III" evidence="3">
    <location>
        <begin position="400"/>
        <end position="490"/>
    </location>
</feature>
<feature type="chain" id="PRO_5043920712" description="Fibronectin type-III domain-containing protein" evidence="2">
    <location>
        <begin position="20"/>
        <end position="627"/>
    </location>
</feature>
<dbReference type="InterPro" id="IPR013783">
    <property type="entry name" value="Ig-like_fold"/>
</dbReference>
<feature type="region of interest" description="Disordered" evidence="1">
    <location>
        <begin position="470"/>
        <end position="493"/>
    </location>
</feature>
<proteinExistence type="predicted"/>
<dbReference type="InterPro" id="IPR049109">
    <property type="entry name" value="TARSH/FNDC1_C"/>
</dbReference>
<dbReference type="Gene3D" id="2.60.40.10">
    <property type="entry name" value="Immunoglobulins"/>
    <property type="match status" value="2"/>
</dbReference>